<evidence type="ECO:0000313" key="4">
    <source>
        <dbReference type="Proteomes" id="UP000182466"/>
    </source>
</evidence>
<organism evidence="3 4">
    <name type="scientific">Sedimentitalea nanhaiensis</name>
    <dbReference type="NCBI Taxonomy" id="999627"/>
    <lineage>
        <taxon>Bacteria</taxon>
        <taxon>Pseudomonadati</taxon>
        <taxon>Pseudomonadota</taxon>
        <taxon>Alphaproteobacteria</taxon>
        <taxon>Rhodobacterales</taxon>
        <taxon>Paracoccaceae</taxon>
        <taxon>Sedimentitalea</taxon>
    </lineage>
</organism>
<gene>
    <name evidence="3" type="ORF">SAMN05216236_11455</name>
</gene>
<dbReference type="GO" id="GO:0003677">
    <property type="term" value="F:DNA binding"/>
    <property type="evidence" value="ECO:0007669"/>
    <property type="project" value="UniProtKB-KW"/>
</dbReference>
<dbReference type="InterPro" id="IPR024463">
    <property type="entry name" value="Transposase_TnpC_homeodom"/>
</dbReference>
<keyword evidence="4" id="KW-1185">Reference proteome</keyword>
<dbReference type="Proteomes" id="UP000182466">
    <property type="component" value="Unassembled WGS sequence"/>
</dbReference>
<dbReference type="AlphaFoldDB" id="A0A1I7C4K8"/>
<protein>
    <submittedName>
        <fullName evidence="3">Transposase C of IS166 homeodomain-containing protein</fullName>
    </submittedName>
</protein>
<dbReference type="STRING" id="999627.SAMN05216236_11455"/>
<dbReference type="Pfam" id="PF13007">
    <property type="entry name" value="LZ_Tnp_IS66"/>
    <property type="match status" value="1"/>
</dbReference>
<keyword evidence="3" id="KW-0238">DNA-binding</keyword>
<feature type="region of interest" description="Disordered" evidence="1">
    <location>
        <begin position="1"/>
        <end position="57"/>
    </location>
</feature>
<proteinExistence type="predicted"/>
<dbReference type="InterPro" id="IPR052344">
    <property type="entry name" value="Transposase-related"/>
</dbReference>
<sequence>MNRDSSRRGEVAGGPDPLPGRALRSNVPRAEKLRHPLAGQRNHRFGSSSESIEQPRRVLKTSEIAVAKRAARRRLPKAEPQEKPKRRQIPDHIPRMEAELTIGDDGCALCGGVLRHTGRGCDRRAGVCSGTLHREPHRAATLCMLGCEAFTQAQLGSRPIERGRPCPGLLAHVLVKNMPIICRSIAKAAPSSATGSALIVRRWPTG</sequence>
<name>A0A1I7C4K8_9RHOB</name>
<reference evidence="3 4" key="1">
    <citation type="submission" date="2016-10" db="EMBL/GenBank/DDBJ databases">
        <authorList>
            <person name="de Groot N.N."/>
        </authorList>
    </citation>
    <scope>NUCLEOTIDE SEQUENCE [LARGE SCALE GENOMIC DNA]</scope>
    <source>
        <strain evidence="3 4">CGMCC 1.10959</strain>
    </source>
</reference>
<accession>A0A1I7C4K8</accession>
<feature type="compositionally biased region" description="Basic and acidic residues" evidence="1">
    <location>
        <begin position="76"/>
        <end position="90"/>
    </location>
</feature>
<dbReference type="EMBL" id="FPAW01000014">
    <property type="protein sequence ID" value="SFT94346.1"/>
    <property type="molecule type" value="Genomic_DNA"/>
</dbReference>
<keyword evidence="3" id="KW-0371">Homeobox</keyword>
<feature type="region of interest" description="Disordered" evidence="1">
    <location>
        <begin position="70"/>
        <end position="90"/>
    </location>
</feature>
<feature type="compositionally biased region" description="Basic and acidic residues" evidence="1">
    <location>
        <begin position="1"/>
        <end position="10"/>
    </location>
</feature>
<dbReference type="PANTHER" id="PTHR33678">
    <property type="entry name" value="BLL1576 PROTEIN"/>
    <property type="match status" value="1"/>
</dbReference>
<evidence type="ECO:0000259" key="2">
    <source>
        <dbReference type="Pfam" id="PF13007"/>
    </source>
</evidence>
<dbReference type="PANTHER" id="PTHR33678:SF1">
    <property type="entry name" value="BLL1576 PROTEIN"/>
    <property type="match status" value="1"/>
</dbReference>
<feature type="domain" description="Transposase TnpC homeodomain" evidence="2">
    <location>
        <begin position="33"/>
        <end position="97"/>
    </location>
</feature>
<evidence type="ECO:0000313" key="3">
    <source>
        <dbReference type="EMBL" id="SFT94346.1"/>
    </source>
</evidence>
<evidence type="ECO:0000256" key="1">
    <source>
        <dbReference type="SAM" id="MobiDB-lite"/>
    </source>
</evidence>